<evidence type="ECO:0000256" key="3">
    <source>
        <dbReference type="SAM" id="Phobius"/>
    </source>
</evidence>
<keyword evidence="3" id="KW-1133">Transmembrane helix</keyword>
<reference evidence="5 6" key="1">
    <citation type="journal article" date="2015" name="Fungal Genet. Biol.">
        <title>Evolution of novel wood decay mechanisms in Agaricales revealed by the genome sequences of Fistulina hepatica and Cylindrobasidium torrendii.</title>
        <authorList>
            <person name="Floudas D."/>
            <person name="Held B.W."/>
            <person name="Riley R."/>
            <person name="Nagy L.G."/>
            <person name="Koehler G."/>
            <person name="Ransdell A.S."/>
            <person name="Younus H."/>
            <person name="Chow J."/>
            <person name="Chiniquy J."/>
            <person name="Lipzen A."/>
            <person name="Tritt A."/>
            <person name="Sun H."/>
            <person name="Haridas S."/>
            <person name="LaButti K."/>
            <person name="Ohm R.A."/>
            <person name="Kues U."/>
            <person name="Blanchette R.A."/>
            <person name="Grigoriev I.V."/>
            <person name="Minto R.E."/>
            <person name="Hibbett D.S."/>
        </authorList>
    </citation>
    <scope>NUCLEOTIDE SEQUENCE [LARGE SCALE GENOMIC DNA]</scope>
    <source>
        <strain evidence="5 6">FP15055 ss-10</strain>
    </source>
</reference>
<keyword evidence="6" id="KW-1185">Reference proteome</keyword>
<evidence type="ECO:0000259" key="4">
    <source>
        <dbReference type="PROSITE" id="PS50827"/>
    </source>
</evidence>
<protein>
    <recommendedName>
        <fullName evidence="4">DDT domain-containing protein</fullName>
    </recommendedName>
</protein>
<dbReference type="InterPro" id="IPR018501">
    <property type="entry name" value="DDT_dom"/>
</dbReference>
<evidence type="ECO:0000313" key="6">
    <source>
        <dbReference type="Proteomes" id="UP000054007"/>
    </source>
</evidence>
<dbReference type="PANTHER" id="PTHR46579">
    <property type="entry name" value="F5/8 TYPE C DOMAIN-CONTAINING PROTEIN-RELATED"/>
    <property type="match status" value="1"/>
</dbReference>
<dbReference type="Pfam" id="PF02992">
    <property type="entry name" value="Transposase_21"/>
    <property type="match status" value="1"/>
</dbReference>
<dbReference type="InterPro" id="IPR004242">
    <property type="entry name" value="Transposase_21"/>
</dbReference>
<dbReference type="EMBL" id="KN881198">
    <property type="protein sequence ID" value="KIY60858.1"/>
    <property type="molecule type" value="Genomic_DNA"/>
</dbReference>
<evidence type="ECO:0000313" key="5">
    <source>
        <dbReference type="EMBL" id="KIY60858.1"/>
    </source>
</evidence>
<organism evidence="5 6">
    <name type="scientific">Cylindrobasidium torrendii FP15055 ss-10</name>
    <dbReference type="NCBI Taxonomy" id="1314674"/>
    <lineage>
        <taxon>Eukaryota</taxon>
        <taxon>Fungi</taxon>
        <taxon>Dikarya</taxon>
        <taxon>Basidiomycota</taxon>
        <taxon>Agaricomycotina</taxon>
        <taxon>Agaricomycetes</taxon>
        <taxon>Agaricomycetidae</taxon>
        <taxon>Agaricales</taxon>
        <taxon>Marasmiineae</taxon>
        <taxon>Physalacriaceae</taxon>
        <taxon>Cylindrobasidium</taxon>
    </lineage>
</organism>
<name>A0A0D7AR79_9AGAR</name>
<keyword evidence="2" id="KW-0539">Nucleus</keyword>
<dbReference type="Proteomes" id="UP000054007">
    <property type="component" value="Unassembled WGS sequence"/>
</dbReference>
<dbReference type="AlphaFoldDB" id="A0A0D7AR79"/>
<dbReference type="GO" id="GO:0005634">
    <property type="term" value="C:nucleus"/>
    <property type="evidence" value="ECO:0007669"/>
    <property type="project" value="UniProtKB-SubCell"/>
</dbReference>
<evidence type="ECO:0000256" key="2">
    <source>
        <dbReference type="ARBA" id="ARBA00023242"/>
    </source>
</evidence>
<accession>A0A0D7AR79</accession>
<evidence type="ECO:0000256" key="1">
    <source>
        <dbReference type="ARBA" id="ARBA00004123"/>
    </source>
</evidence>
<keyword evidence="3" id="KW-0472">Membrane</keyword>
<feature type="domain" description="DDT" evidence="4">
    <location>
        <begin position="369"/>
        <end position="412"/>
    </location>
</feature>
<proteinExistence type="predicted"/>
<keyword evidence="3" id="KW-0812">Transmembrane</keyword>
<gene>
    <name evidence="5" type="ORF">CYLTODRAFT_384900</name>
</gene>
<dbReference type="OrthoDB" id="3234349at2759"/>
<dbReference type="PROSITE" id="PS50827">
    <property type="entry name" value="DDT"/>
    <property type="match status" value="1"/>
</dbReference>
<feature type="transmembrane region" description="Helical" evidence="3">
    <location>
        <begin position="374"/>
        <end position="394"/>
    </location>
</feature>
<sequence>MRQRGKTASIGVISAANLALDPSLRYLPEYIYMGGIYLGPDHVKAEELDHFVRPVVEQFAEAWNPGLEISRTAASSTPVVVETAIILSVNDLPAARDIAGLMSHGSHFVCSMCDLLGQANATNTDFKEWHYRDVEEMKKFAHEWKDASSQKRRKEIYHKTGVRWSSLWLLPYWDPTRMLVIDSMHCLLEGLVKFHCTEALRLGSETEKTPRYSYAYVFPGPAYSGDTLKPNDVISVSQIQQHLTLSLEGTAATSLEKDTLTPSWVNSVPKNYGHAAAGTIKADEWRLLSTVYLPIALITLWGDDEGSQPDANSPLLRVLDHSMCLFLAVTIACFSTASHERAEMYRNLLKHWLDDLYNLFPHARTRKEKPNFHVAFHIYEFLLLFGPVMSWWTFPFERLIGALQKIPNNSHL</sequence>
<dbReference type="PANTHER" id="PTHR46579:SF1">
    <property type="entry name" value="F5_8 TYPE C DOMAIN-CONTAINING PROTEIN"/>
    <property type="match status" value="1"/>
</dbReference>
<comment type="subcellular location">
    <subcellularLocation>
        <location evidence="1">Nucleus</location>
    </subcellularLocation>
</comment>
<feature type="non-terminal residue" evidence="5">
    <location>
        <position position="412"/>
    </location>
</feature>
<dbReference type="STRING" id="1314674.A0A0D7AR79"/>